<dbReference type="CDD" id="cd05936">
    <property type="entry name" value="FC-FACS_FadD_like"/>
    <property type="match status" value="1"/>
</dbReference>
<reference evidence="6 7" key="1">
    <citation type="submission" date="2020-08" db="EMBL/GenBank/DDBJ databases">
        <title>Cohnella phylogeny.</title>
        <authorList>
            <person name="Dunlap C."/>
        </authorList>
    </citation>
    <scope>NUCLEOTIDE SEQUENCE [LARGE SCALE GENOMIC DNA]</scope>
    <source>
        <strain evidence="6 7">DSM 28246</strain>
    </source>
</reference>
<dbReference type="PANTHER" id="PTHR43767">
    <property type="entry name" value="LONG-CHAIN-FATTY-ACID--COA LIGASE"/>
    <property type="match status" value="1"/>
</dbReference>
<gene>
    <name evidence="6" type="ORF">H7C19_27685</name>
</gene>
<evidence type="ECO:0000256" key="3">
    <source>
        <dbReference type="SAM" id="MobiDB-lite"/>
    </source>
</evidence>
<sequence length="579" mass="63997">MNDNAGGRGSGKIWLRHYPKEVPETLRYPDGNAAQFLTDAAGKFPGGEAMEFLGRSYSYAELAKRAARLANALRGLGIEKGDRVAILLPNCPQAVVAYYGILMAGAVAVQTNPLYRERELRHQLADSGAKAVIALDLLVPRVEAVRGETAIRHLIVTSLSDGLPFPKNRLYPLKRRREHPGLKIGYGANGTVRWSALLRRAPDTPLCEPADAGTDLALIQYTGGTTGVAKGVMLTHANIIANTMQTTAWFYSTKEGQERYLAALPLFHVFGLTVLMNQSVYLGSSLLLIPRFEPKAVLETIRRKRPTVFPGAPTMYIALLNHPDAREGDLRSIRVCVSGAAPLPREVQDRFEQLSGGRLNEGYGLTEASPVTHCNPLWGFRKPGTIGIPLPDTDARIVGEDLFVELPPGEIGEVAVRGPQVMKGYWGRPEETDKVLQDGWLRTGDIGWMDEDGFFTIIDRKKDVILAGGFNVYPREVEEVLFEHPAIREAAVVGVPDDYRGETVKAFIVLREGWQVSEMQLNRWCRDRLAPFKVPHRYEFREALPTSLIGKVVRRELRESGPQATGDGADDRAENSKKD</sequence>
<comment type="similarity">
    <text evidence="1">Belongs to the ATP-dependent AMP-binding enzyme family.</text>
</comment>
<dbReference type="Pfam" id="PF00501">
    <property type="entry name" value="AMP-binding"/>
    <property type="match status" value="1"/>
</dbReference>
<feature type="compositionally biased region" description="Basic and acidic residues" evidence="3">
    <location>
        <begin position="569"/>
        <end position="579"/>
    </location>
</feature>
<name>A0A7X0VHT2_9BACL</name>
<dbReference type="SUPFAM" id="SSF56801">
    <property type="entry name" value="Acetyl-CoA synthetase-like"/>
    <property type="match status" value="1"/>
</dbReference>
<evidence type="ECO:0000259" key="4">
    <source>
        <dbReference type="Pfam" id="PF00501"/>
    </source>
</evidence>
<keyword evidence="2 6" id="KW-0436">Ligase</keyword>
<dbReference type="Gene3D" id="3.30.300.30">
    <property type="match status" value="1"/>
</dbReference>
<dbReference type="InterPro" id="IPR045851">
    <property type="entry name" value="AMP-bd_C_sf"/>
</dbReference>
<feature type="domain" description="AMP-binding enzyme C-terminal" evidence="5">
    <location>
        <begin position="476"/>
        <end position="551"/>
    </location>
</feature>
<dbReference type="PROSITE" id="PS00455">
    <property type="entry name" value="AMP_BINDING"/>
    <property type="match status" value="1"/>
</dbReference>
<dbReference type="InterPro" id="IPR020845">
    <property type="entry name" value="AMP-binding_CS"/>
</dbReference>
<dbReference type="RefSeq" id="WP_185672329.1">
    <property type="nucleotide sequence ID" value="NZ_JACJVP010000047.1"/>
</dbReference>
<dbReference type="InterPro" id="IPR025110">
    <property type="entry name" value="AMP-bd_C"/>
</dbReference>
<dbReference type="GO" id="GO:0016877">
    <property type="term" value="F:ligase activity, forming carbon-sulfur bonds"/>
    <property type="evidence" value="ECO:0007669"/>
    <property type="project" value="UniProtKB-ARBA"/>
</dbReference>
<protein>
    <submittedName>
        <fullName evidence="6">Long-chain fatty acid--CoA ligase</fullName>
    </submittedName>
</protein>
<comment type="caution">
    <text evidence="6">The sequence shown here is derived from an EMBL/GenBank/DDBJ whole genome shotgun (WGS) entry which is preliminary data.</text>
</comment>
<dbReference type="AlphaFoldDB" id="A0A7X0VHT2"/>
<evidence type="ECO:0000313" key="7">
    <source>
        <dbReference type="Proteomes" id="UP000547209"/>
    </source>
</evidence>
<proteinExistence type="inferred from homology"/>
<dbReference type="Proteomes" id="UP000547209">
    <property type="component" value="Unassembled WGS sequence"/>
</dbReference>
<evidence type="ECO:0000256" key="1">
    <source>
        <dbReference type="ARBA" id="ARBA00006432"/>
    </source>
</evidence>
<evidence type="ECO:0000313" key="6">
    <source>
        <dbReference type="EMBL" id="MBB6674470.1"/>
    </source>
</evidence>
<evidence type="ECO:0000259" key="5">
    <source>
        <dbReference type="Pfam" id="PF13193"/>
    </source>
</evidence>
<dbReference type="InterPro" id="IPR000873">
    <property type="entry name" value="AMP-dep_synth/lig_dom"/>
</dbReference>
<dbReference type="FunFam" id="3.30.300.30:FF:000008">
    <property type="entry name" value="2,3-dihydroxybenzoate-AMP ligase"/>
    <property type="match status" value="1"/>
</dbReference>
<dbReference type="EMBL" id="JACJVP010000047">
    <property type="protein sequence ID" value="MBB6674470.1"/>
    <property type="molecule type" value="Genomic_DNA"/>
</dbReference>
<feature type="domain" description="AMP-dependent synthetase/ligase" evidence="4">
    <location>
        <begin position="39"/>
        <end position="426"/>
    </location>
</feature>
<dbReference type="InterPro" id="IPR050237">
    <property type="entry name" value="ATP-dep_AMP-bd_enzyme"/>
</dbReference>
<dbReference type="PANTHER" id="PTHR43767:SF9">
    <property type="entry name" value="LONG-CHAIN-FATTY-ACID--COA LIGASE"/>
    <property type="match status" value="1"/>
</dbReference>
<dbReference type="FunFam" id="3.40.50.12780:FF:000003">
    <property type="entry name" value="Long-chain-fatty-acid--CoA ligase FadD"/>
    <property type="match status" value="1"/>
</dbReference>
<dbReference type="Gene3D" id="3.40.50.12780">
    <property type="entry name" value="N-terminal domain of ligase-like"/>
    <property type="match status" value="1"/>
</dbReference>
<keyword evidence="7" id="KW-1185">Reference proteome</keyword>
<dbReference type="InterPro" id="IPR042099">
    <property type="entry name" value="ANL_N_sf"/>
</dbReference>
<evidence type="ECO:0000256" key="2">
    <source>
        <dbReference type="ARBA" id="ARBA00022598"/>
    </source>
</evidence>
<dbReference type="NCBIfam" id="NF004837">
    <property type="entry name" value="PRK06187.1"/>
    <property type="match status" value="1"/>
</dbReference>
<accession>A0A7X0VHT2</accession>
<feature type="region of interest" description="Disordered" evidence="3">
    <location>
        <begin position="557"/>
        <end position="579"/>
    </location>
</feature>
<dbReference type="Pfam" id="PF13193">
    <property type="entry name" value="AMP-binding_C"/>
    <property type="match status" value="1"/>
</dbReference>
<organism evidence="6 7">
    <name type="scientific">Cohnella nanjingensis</name>
    <dbReference type="NCBI Taxonomy" id="1387779"/>
    <lineage>
        <taxon>Bacteria</taxon>
        <taxon>Bacillati</taxon>
        <taxon>Bacillota</taxon>
        <taxon>Bacilli</taxon>
        <taxon>Bacillales</taxon>
        <taxon>Paenibacillaceae</taxon>
        <taxon>Cohnella</taxon>
    </lineage>
</organism>